<gene>
    <name evidence="1" type="ORF">BDN72DRAFT_127679</name>
</gene>
<evidence type="ECO:0000313" key="1">
    <source>
        <dbReference type="EMBL" id="TFK66845.1"/>
    </source>
</evidence>
<evidence type="ECO:0000313" key="2">
    <source>
        <dbReference type="Proteomes" id="UP000308600"/>
    </source>
</evidence>
<accession>A0ACD3AMY7</accession>
<reference evidence="1 2" key="1">
    <citation type="journal article" date="2019" name="Nat. Ecol. Evol.">
        <title>Megaphylogeny resolves global patterns of mushroom evolution.</title>
        <authorList>
            <person name="Varga T."/>
            <person name="Krizsan K."/>
            <person name="Foldi C."/>
            <person name="Dima B."/>
            <person name="Sanchez-Garcia M."/>
            <person name="Sanchez-Ramirez S."/>
            <person name="Szollosi G.J."/>
            <person name="Szarkandi J.G."/>
            <person name="Papp V."/>
            <person name="Albert L."/>
            <person name="Andreopoulos W."/>
            <person name="Angelini C."/>
            <person name="Antonin V."/>
            <person name="Barry K.W."/>
            <person name="Bougher N.L."/>
            <person name="Buchanan P."/>
            <person name="Buyck B."/>
            <person name="Bense V."/>
            <person name="Catcheside P."/>
            <person name="Chovatia M."/>
            <person name="Cooper J."/>
            <person name="Damon W."/>
            <person name="Desjardin D."/>
            <person name="Finy P."/>
            <person name="Geml J."/>
            <person name="Haridas S."/>
            <person name="Hughes K."/>
            <person name="Justo A."/>
            <person name="Karasinski D."/>
            <person name="Kautmanova I."/>
            <person name="Kiss B."/>
            <person name="Kocsube S."/>
            <person name="Kotiranta H."/>
            <person name="LaButti K.M."/>
            <person name="Lechner B.E."/>
            <person name="Liimatainen K."/>
            <person name="Lipzen A."/>
            <person name="Lukacs Z."/>
            <person name="Mihaltcheva S."/>
            <person name="Morgado L.N."/>
            <person name="Niskanen T."/>
            <person name="Noordeloos M.E."/>
            <person name="Ohm R.A."/>
            <person name="Ortiz-Santana B."/>
            <person name="Ovrebo C."/>
            <person name="Racz N."/>
            <person name="Riley R."/>
            <person name="Savchenko A."/>
            <person name="Shiryaev A."/>
            <person name="Soop K."/>
            <person name="Spirin V."/>
            <person name="Szebenyi C."/>
            <person name="Tomsovsky M."/>
            <person name="Tulloss R.E."/>
            <person name="Uehling J."/>
            <person name="Grigoriev I.V."/>
            <person name="Vagvolgyi C."/>
            <person name="Papp T."/>
            <person name="Martin F.M."/>
            <person name="Miettinen O."/>
            <person name="Hibbett D.S."/>
            <person name="Nagy L.G."/>
        </authorList>
    </citation>
    <scope>NUCLEOTIDE SEQUENCE [LARGE SCALE GENOMIC DNA]</scope>
    <source>
        <strain evidence="1 2">NL-1719</strain>
    </source>
</reference>
<dbReference type="EMBL" id="ML208392">
    <property type="protein sequence ID" value="TFK66845.1"/>
    <property type="molecule type" value="Genomic_DNA"/>
</dbReference>
<name>A0ACD3AMY7_9AGAR</name>
<sequence>MGHGWHSHLRPPSFSTVPRPEHRQLHKASFMIVFHACSQAAKPFRLIIGKSRLRHEVRMGENTVVNLEGEGGCFALPKDTGTFNSAFPVVRLSDLFGFCPWIIQWQHHATTLIAIHSDFVIFRRPYRHFISTNVHSDRTKWVSCMLAPSHTRGSGLPNPKVILERCVS</sequence>
<proteinExistence type="predicted"/>
<protein>
    <submittedName>
        <fullName evidence="1">Uncharacterized protein</fullName>
    </submittedName>
</protein>
<dbReference type="Proteomes" id="UP000308600">
    <property type="component" value="Unassembled WGS sequence"/>
</dbReference>
<organism evidence="1 2">
    <name type="scientific">Pluteus cervinus</name>
    <dbReference type="NCBI Taxonomy" id="181527"/>
    <lineage>
        <taxon>Eukaryota</taxon>
        <taxon>Fungi</taxon>
        <taxon>Dikarya</taxon>
        <taxon>Basidiomycota</taxon>
        <taxon>Agaricomycotina</taxon>
        <taxon>Agaricomycetes</taxon>
        <taxon>Agaricomycetidae</taxon>
        <taxon>Agaricales</taxon>
        <taxon>Pluteineae</taxon>
        <taxon>Pluteaceae</taxon>
        <taxon>Pluteus</taxon>
    </lineage>
</organism>
<keyword evidence="2" id="KW-1185">Reference proteome</keyword>